<evidence type="ECO:0000313" key="6">
    <source>
        <dbReference type="Proteomes" id="UP000800092"/>
    </source>
</evidence>
<dbReference type="GO" id="GO:0004806">
    <property type="term" value="F:triacylglycerol lipase activity"/>
    <property type="evidence" value="ECO:0007669"/>
    <property type="project" value="TreeGrafter"/>
</dbReference>
<dbReference type="Pfam" id="PF00106">
    <property type="entry name" value="adh_short"/>
    <property type="match status" value="1"/>
</dbReference>
<dbReference type="InterPro" id="IPR002347">
    <property type="entry name" value="SDR_fam"/>
</dbReference>
<dbReference type="OrthoDB" id="2102561at2759"/>
<evidence type="ECO:0000256" key="3">
    <source>
        <dbReference type="ARBA" id="ARBA00023002"/>
    </source>
</evidence>
<dbReference type="GO" id="GO:0005783">
    <property type="term" value="C:endoplasmic reticulum"/>
    <property type="evidence" value="ECO:0007669"/>
    <property type="project" value="TreeGrafter"/>
</dbReference>
<dbReference type="GO" id="GO:0019433">
    <property type="term" value="P:triglyceride catabolic process"/>
    <property type="evidence" value="ECO:0007669"/>
    <property type="project" value="TreeGrafter"/>
</dbReference>
<reference evidence="5" key="1">
    <citation type="journal article" date="2020" name="Stud. Mycol.">
        <title>101 Dothideomycetes genomes: a test case for predicting lifestyles and emergence of pathogens.</title>
        <authorList>
            <person name="Haridas S."/>
            <person name="Albert R."/>
            <person name="Binder M."/>
            <person name="Bloem J."/>
            <person name="Labutti K."/>
            <person name="Salamov A."/>
            <person name="Andreopoulos B."/>
            <person name="Baker S."/>
            <person name="Barry K."/>
            <person name="Bills G."/>
            <person name="Bluhm B."/>
            <person name="Cannon C."/>
            <person name="Castanera R."/>
            <person name="Culley D."/>
            <person name="Daum C."/>
            <person name="Ezra D."/>
            <person name="Gonzalez J."/>
            <person name="Henrissat B."/>
            <person name="Kuo A."/>
            <person name="Liang C."/>
            <person name="Lipzen A."/>
            <person name="Lutzoni F."/>
            <person name="Magnuson J."/>
            <person name="Mondo S."/>
            <person name="Nolan M."/>
            <person name="Ohm R."/>
            <person name="Pangilinan J."/>
            <person name="Park H.-J."/>
            <person name="Ramirez L."/>
            <person name="Alfaro M."/>
            <person name="Sun H."/>
            <person name="Tritt A."/>
            <person name="Yoshinaga Y."/>
            <person name="Zwiers L.-H."/>
            <person name="Turgeon B."/>
            <person name="Goodwin S."/>
            <person name="Spatafora J."/>
            <person name="Crous P."/>
            <person name="Grigoriev I."/>
        </authorList>
    </citation>
    <scope>NUCLEOTIDE SEQUENCE</scope>
    <source>
        <strain evidence="5">Tuck. ex Michener</strain>
    </source>
</reference>
<dbReference type="AlphaFoldDB" id="A0A6A6HKZ3"/>
<gene>
    <name evidence="5" type="ORF">EV356DRAFT_508795</name>
</gene>
<keyword evidence="3" id="KW-0560">Oxidoreductase</keyword>
<dbReference type="PANTHER" id="PTHR44169:SF3">
    <property type="entry name" value="SHORT-CHAIN DEHYDROGENASE SRDE"/>
    <property type="match status" value="1"/>
</dbReference>
<proteinExistence type="inferred from homology"/>
<accession>A0A6A6HKZ3</accession>
<evidence type="ECO:0000313" key="5">
    <source>
        <dbReference type="EMBL" id="KAF2238140.1"/>
    </source>
</evidence>
<dbReference type="GO" id="GO:0005811">
    <property type="term" value="C:lipid droplet"/>
    <property type="evidence" value="ECO:0007669"/>
    <property type="project" value="TreeGrafter"/>
</dbReference>
<evidence type="ECO:0000256" key="2">
    <source>
        <dbReference type="ARBA" id="ARBA00022857"/>
    </source>
</evidence>
<dbReference type="InterPro" id="IPR020904">
    <property type="entry name" value="Sc_DH/Rdtase_CS"/>
</dbReference>
<keyword evidence="2" id="KW-0521">NADP</keyword>
<dbReference type="GO" id="GO:0006654">
    <property type="term" value="P:phosphatidic acid biosynthetic process"/>
    <property type="evidence" value="ECO:0007669"/>
    <property type="project" value="TreeGrafter"/>
</dbReference>
<evidence type="ECO:0000256" key="1">
    <source>
        <dbReference type="ARBA" id="ARBA00006484"/>
    </source>
</evidence>
<dbReference type="Proteomes" id="UP000800092">
    <property type="component" value="Unassembled WGS sequence"/>
</dbReference>
<dbReference type="PRINTS" id="PR00081">
    <property type="entry name" value="GDHRDH"/>
</dbReference>
<dbReference type="CDD" id="cd05374">
    <property type="entry name" value="17beta-HSD-like_SDR_c"/>
    <property type="match status" value="1"/>
</dbReference>
<evidence type="ECO:0000256" key="4">
    <source>
        <dbReference type="RuleBase" id="RU000363"/>
    </source>
</evidence>
<organism evidence="5 6">
    <name type="scientific">Viridothelium virens</name>
    <name type="common">Speckled blister lichen</name>
    <name type="synonym">Trypethelium virens</name>
    <dbReference type="NCBI Taxonomy" id="1048519"/>
    <lineage>
        <taxon>Eukaryota</taxon>
        <taxon>Fungi</taxon>
        <taxon>Dikarya</taxon>
        <taxon>Ascomycota</taxon>
        <taxon>Pezizomycotina</taxon>
        <taxon>Dothideomycetes</taxon>
        <taxon>Dothideomycetes incertae sedis</taxon>
        <taxon>Trypetheliales</taxon>
        <taxon>Trypetheliaceae</taxon>
        <taxon>Viridothelium</taxon>
    </lineage>
</organism>
<sequence length="294" mass="32728">MSQSRTVLITGCSLNGLGDYLARTFHAKGLRVIATARNLSKMAHLEKLGIETLELDVTSLESCSECVDIVTKLTGGSLDILVNNAGGGYYMPLMDVDIDRAKQIYETNVWGVLRVTQAFIPLLRNSTHSNGAMVVNQTSIVSVINSPFGGSYNSSKAAAAMISDTLRLELKPFGIKVIDLKTGTVASEFWTNQSSNWQLKLPANSMYQPAKDLVEKMINEGPFGMRLMPQDIWAERVVGDLLKPSPSPRIWRGYEATLCWFFSALLPFTWRDGMLMRMHRFDILSKSLQLVKRQ</sequence>
<name>A0A6A6HKZ3_VIRVR</name>
<dbReference type="SUPFAM" id="SSF51735">
    <property type="entry name" value="NAD(P)-binding Rossmann-fold domains"/>
    <property type="match status" value="1"/>
</dbReference>
<comment type="similarity">
    <text evidence="1 4">Belongs to the short-chain dehydrogenases/reductases (SDR) family.</text>
</comment>
<dbReference type="Gene3D" id="3.40.50.720">
    <property type="entry name" value="NAD(P)-binding Rossmann-like Domain"/>
    <property type="match status" value="1"/>
</dbReference>
<dbReference type="PRINTS" id="PR00080">
    <property type="entry name" value="SDRFAMILY"/>
</dbReference>
<keyword evidence="6" id="KW-1185">Reference proteome</keyword>
<dbReference type="PROSITE" id="PS00061">
    <property type="entry name" value="ADH_SHORT"/>
    <property type="match status" value="1"/>
</dbReference>
<dbReference type="InterPro" id="IPR036291">
    <property type="entry name" value="NAD(P)-bd_dom_sf"/>
</dbReference>
<dbReference type="PANTHER" id="PTHR44169">
    <property type="entry name" value="NADPH-DEPENDENT 1-ACYLDIHYDROXYACETONE PHOSPHATE REDUCTASE"/>
    <property type="match status" value="1"/>
</dbReference>
<dbReference type="GO" id="GO:0000140">
    <property type="term" value="F:acylglycerone-phosphate reductase (NADP+) activity"/>
    <property type="evidence" value="ECO:0007669"/>
    <property type="project" value="TreeGrafter"/>
</dbReference>
<dbReference type="EMBL" id="ML991777">
    <property type="protein sequence ID" value="KAF2238140.1"/>
    <property type="molecule type" value="Genomic_DNA"/>
</dbReference>
<protein>
    <submittedName>
        <fullName evidence="5">NAD(P)-binding protein</fullName>
    </submittedName>
</protein>